<comment type="caution">
    <text evidence="2">The sequence shown here is derived from an EMBL/GenBank/DDBJ whole genome shotgun (WGS) entry which is preliminary data.</text>
</comment>
<evidence type="ECO:0000256" key="1">
    <source>
        <dbReference type="SAM" id="MobiDB-lite"/>
    </source>
</evidence>
<dbReference type="RefSeq" id="WP_182706864.1">
    <property type="nucleotide sequence ID" value="NZ_JACJII010000001.1"/>
</dbReference>
<evidence type="ECO:0000313" key="2">
    <source>
        <dbReference type="EMBL" id="MBA9005786.1"/>
    </source>
</evidence>
<keyword evidence="3" id="KW-1185">Reference proteome</keyword>
<dbReference type="Proteomes" id="UP000539313">
    <property type="component" value="Unassembled WGS sequence"/>
</dbReference>
<organism evidence="2 3">
    <name type="scientific">Thermomonospora cellulosilytica</name>
    <dbReference type="NCBI Taxonomy" id="1411118"/>
    <lineage>
        <taxon>Bacteria</taxon>
        <taxon>Bacillati</taxon>
        <taxon>Actinomycetota</taxon>
        <taxon>Actinomycetes</taxon>
        <taxon>Streptosporangiales</taxon>
        <taxon>Thermomonosporaceae</taxon>
        <taxon>Thermomonospora</taxon>
    </lineage>
</organism>
<sequence>MTPGPHVAVPTSASQAPGAGPSEPPTQRRYWVDTFTDAEGHREPGAGPPVGVLRAGTHYVFCKVWGPRRSRGDAHNHWWLLTDLDEVYSGGGPRAYVPALYLTHWGDDEAKDNDGVEIPTCPS</sequence>
<evidence type="ECO:0000313" key="3">
    <source>
        <dbReference type="Proteomes" id="UP000539313"/>
    </source>
</evidence>
<protein>
    <submittedName>
        <fullName evidence="2">Uncharacterized protein</fullName>
    </submittedName>
</protein>
<proteinExistence type="predicted"/>
<reference evidence="2 3" key="1">
    <citation type="submission" date="2020-08" db="EMBL/GenBank/DDBJ databases">
        <title>Sequencing the genomes of 1000 actinobacteria strains.</title>
        <authorList>
            <person name="Klenk H.-P."/>
        </authorList>
    </citation>
    <scope>NUCLEOTIDE SEQUENCE [LARGE SCALE GENOMIC DNA]</scope>
    <source>
        <strain evidence="2 3">DSM 45823</strain>
    </source>
</reference>
<gene>
    <name evidence="2" type="ORF">HNR21_004668</name>
</gene>
<feature type="region of interest" description="Disordered" evidence="1">
    <location>
        <begin position="1"/>
        <end position="28"/>
    </location>
</feature>
<name>A0A7W3N1F5_9ACTN</name>
<dbReference type="AlphaFoldDB" id="A0A7W3N1F5"/>
<accession>A0A7W3N1F5</accession>
<dbReference type="EMBL" id="JACJII010000001">
    <property type="protein sequence ID" value="MBA9005786.1"/>
    <property type="molecule type" value="Genomic_DNA"/>
</dbReference>